<name>A0A2U2ND57_9BIFI</name>
<dbReference type="Pfam" id="PF06940">
    <property type="entry name" value="DUF1287"/>
    <property type="match status" value="1"/>
</dbReference>
<dbReference type="InterPro" id="IPR009706">
    <property type="entry name" value="DUF1287"/>
</dbReference>
<evidence type="ECO:0000313" key="3">
    <source>
        <dbReference type="Proteomes" id="UP000245876"/>
    </source>
</evidence>
<evidence type="ECO:0000313" key="2">
    <source>
        <dbReference type="EMBL" id="PWG66939.1"/>
    </source>
</evidence>
<sequence length="252" mass="27521">MVLAAGGALAIRHMTGLPWRSMGGAFSEAITTSIASVTGGKQANDTSVMPRQEAQRQYPRQASPVDFNGNGTDDYADILAGALQDAADKPKYDSGYYQGGYPPDDRGACTDVIWRAFRQAGYDLKAMVDADIAADPASYAAVAPNPDPNIDFRRTGVLDVFLAKYAQSLTTDTNDKAQWQAGDIVVFAHTKHIGVISDKRDASGLTYVIHNMGQEQRENDYFSFKKHMTVTGHYRFDASRVPADVLKAWRQS</sequence>
<proteinExistence type="predicted"/>
<feature type="compositionally biased region" description="Polar residues" evidence="1">
    <location>
        <begin position="40"/>
        <end position="49"/>
    </location>
</feature>
<dbReference type="AlphaFoldDB" id="A0A2U2ND57"/>
<comment type="caution">
    <text evidence="2">The sequence shown here is derived from an EMBL/GenBank/DDBJ whole genome shotgun (WGS) entry which is preliminary data.</text>
</comment>
<accession>A0A2U2ND57</accession>
<evidence type="ECO:0000256" key="1">
    <source>
        <dbReference type="SAM" id="MobiDB-lite"/>
    </source>
</evidence>
<protein>
    <submittedName>
        <fullName evidence="2">DUF1287 domain-containing protein</fullName>
    </submittedName>
</protein>
<keyword evidence="3" id="KW-1185">Reference proteome</keyword>
<organism evidence="2 3">
    <name type="scientific">Bifidobacterium callitrichidarum</name>
    <dbReference type="NCBI Taxonomy" id="2052941"/>
    <lineage>
        <taxon>Bacteria</taxon>
        <taxon>Bacillati</taxon>
        <taxon>Actinomycetota</taxon>
        <taxon>Actinomycetes</taxon>
        <taxon>Bifidobacteriales</taxon>
        <taxon>Bifidobacteriaceae</taxon>
        <taxon>Bifidobacterium</taxon>
    </lineage>
</organism>
<gene>
    <name evidence="2" type="ORF">DF196_00820</name>
</gene>
<reference evidence="2 3" key="1">
    <citation type="journal article" date="2018" name="Int. J. Syst. Evol. Microbiol.">
        <title>Bifidobacterium callitrichidarum sp. nov. from the faeces of the emperor tamarin (Saguinus imperator).</title>
        <authorList>
            <person name="Modesto M."/>
            <person name="Michelini S."/>
            <person name="Sansosti M.C."/>
            <person name="De Filippo C."/>
            <person name="Cavalieri D."/>
            <person name="Qvirist L."/>
            <person name="Andlid T."/>
            <person name="Spiezio C."/>
            <person name="Sandri C."/>
            <person name="Pascarelli S."/>
            <person name="Sgorbati B."/>
            <person name="Mattarelli P."/>
        </authorList>
    </citation>
    <scope>NUCLEOTIDE SEQUENCE [LARGE SCALE GENOMIC DNA]</scope>
    <source>
        <strain evidence="2 3">TRI 5</strain>
    </source>
</reference>
<feature type="region of interest" description="Disordered" evidence="1">
    <location>
        <begin position="40"/>
        <end position="67"/>
    </location>
</feature>
<dbReference type="Proteomes" id="UP000245876">
    <property type="component" value="Unassembled WGS sequence"/>
</dbReference>
<dbReference type="EMBL" id="QFFM01000002">
    <property type="protein sequence ID" value="PWG66939.1"/>
    <property type="molecule type" value="Genomic_DNA"/>
</dbReference>
<dbReference type="OrthoDB" id="114026at2"/>